<keyword evidence="2" id="KW-0472">Membrane</keyword>
<dbReference type="Pfam" id="PF11203">
    <property type="entry name" value="EccE"/>
    <property type="match status" value="1"/>
</dbReference>
<dbReference type="EMBL" id="BAGZ01000024">
    <property type="protein sequence ID" value="GAB79405.1"/>
    <property type="molecule type" value="Genomic_DNA"/>
</dbReference>
<feature type="compositionally biased region" description="Gly residues" evidence="1">
    <location>
        <begin position="30"/>
        <end position="46"/>
    </location>
</feature>
<dbReference type="STRING" id="100225.SAMN05421595_3052"/>
<protein>
    <recommendedName>
        <fullName evidence="3">Type VII secretion system protein EccE domain-containing protein</fullName>
    </recommendedName>
</protein>
<feature type="region of interest" description="Disordered" evidence="1">
    <location>
        <begin position="143"/>
        <end position="165"/>
    </location>
</feature>
<organism evidence="4 5">
    <name type="scientific">Austwickia chelonae NBRC 105200</name>
    <dbReference type="NCBI Taxonomy" id="1184607"/>
    <lineage>
        <taxon>Bacteria</taxon>
        <taxon>Bacillati</taxon>
        <taxon>Actinomycetota</taxon>
        <taxon>Actinomycetes</taxon>
        <taxon>Micrococcales</taxon>
        <taxon>Dermatophilaceae</taxon>
        <taxon>Austwickia</taxon>
    </lineage>
</organism>
<dbReference type="AlphaFoldDB" id="K6VVN6"/>
<evidence type="ECO:0000259" key="3">
    <source>
        <dbReference type="Pfam" id="PF11203"/>
    </source>
</evidence>
<comment type="caution">
    <text evidence="4">The sequence shown here is derived from an EMBL/GenBank/DDBJ whole genome shotgun (WGS) entry which is preliminary data.</text>
</comment>
<sequence>MMLEIAADGRRGNAGGGHRDGRKPGRRRTSGGGPSRTPGGPGGGSNRAGHGRPQEGTPQIRRKGRDLTFGPIPVSAVVSLEILAVGVLIAVFVREPWARALGGGLLILVGLLTFPVGRGGTLWAHLVRLLSFRSRTRSFSAVENPVDEEGQAVRDRPEPDVGDEPGWGETAVPADLDVLFDHDLAVFSVSDRMGREFGAFRHAGRWGVAIRVCSFEGVLVEAGVREIPLHLMCERLAALDVLGVGVRVVQYTSGQGRSVLPPALAALADELRARDGWGLRSAREAFVFLSVDPQQAKEAVAVRGGGAPGVSRLLTVLTDVARTALAASSVQVDVLERGDLLKTVEQLAMNPVRMVEGATTWTESRWQVISDMTHHRVLAATAWQAGADISPVLAVPAHAVVTALDLQLGRPGEGADVVQLVRVTAQSLAELEESTAAVVSVAQEAGMSLRPVAGHQRMALLATMGPGACG</sequence>
<keyword evidence="2" id="KW-0812">Transmembrane</keyword>
<feature type="region of interest" description="Disordered" evidence="1">
    <location>
        <begin position="1"/>
        <end position="66"/>
    </location>
</feature>
<feature type="compositionally biased region" description="Basic and acidic residues" evidence="1">
    <location>
        <begin position="7"/>
        <end position="23"/>
    </location>
</feature>
<gene>
    <name evidence="4" type="ORF">AUCHE_24_00600</name>
</gene>
<keyword evidence="5" id="KW-1185">Reference proteome</keyword>
<feature type="domain" description="Type VII secretion system protein EccE" evidence="3">
    <location>
        <begin position="282"/>
        <end position="366"/>
    </location>
</feature>
<evidence type="ECO:0000256" key="1">
    <source>
        <dbReference type="SAM" id="MobiDB-lite"/>
    </source>
</evidence>
<dbReference type="Proteomes" id="UP000008495">
    <property type="component" value="Unassembled WGS sequence"/>
</dbReference>
<feature type="transmembrane region" description="Helical" evidence="2">
    <location>
        <begin position="105"/>
        <end position="127"/>
    </location>
</feature>
<evidence type="ECO:0000256" key="2">
    <source>
        <dbReference type="SAM" id="Phobius"/>
    </source>
</evidence>
<evidence type="ECO:0000313" key="4">
    <source>
        <dbReference type="EMBL" id="GAB79405.1"/>
    </source>
</evidence>
<keyword evidence="2" id="KW-1133">Transmembrane helix</keyword>
<evidence type="ECO:0000313" key="5">
    <source>
        <dbReference type="Proteomes" id="UP000008495"/>
    </source>
</evidence>
<reference evidence="4 5" key="1">
    <citation type="submission" date="2012-08" db="EMBL/GenBank/DDBJ databases">
        <title>Whole genome shotgun sequence of Austwickia chelonae NBRC 105200.</title>
        <authorList>
            <person name="Yoshida I."/>
            <person name="Hosoyama A."/>
            <person name="Tsuchikane K."/>
            <person name="Katsumata H."/>
            <person name="Ando Y."/>
            <person name="Ohji S."/>
            <person name="Hamada M."/>
            <person name="Tamura T."/>
            <person name="Yamazoe A."/>
            <person name="Yamazaki S."/>
            <person name="Fujita N."/>
        </authorList>
    </citation>
    <scope>NUCLEOTIDE SEQUENCE [LARGE SCALE GENOMIC DNA]</scope>
    <source>
        <strain evidence="4 5">NBRC 105200</strain>
    </source>
</reference>
<accession>K6VVN6</accession>
<name>K6VVN6_9MICO</name>
<dbReference type="InterPro" id="IPR050051">
    <property type="entry name" value="EccE_dom"/>
</dbReference>
<proteinExistence type="predicted"/>
<feature type="transmembrane region" description="Helical" evidence="2">
    <location>
        <begin position="69"/>
        <end position="93"/>
    </location>
</feature>